<sequence length="108" mass="12609">MVLKFHEVITSFAFEENIMDNCIYLKVTRSKICFLVLYVDDILLVTNDKGICERHLISLTLRSIEKDLETFLGLFQEIYINKFLDRFNMKNCSLSIAPIIKGDKLNLN</sequence>
<evidence type="ECO:0000313" key="2">
    <source>
        <dbReference type="Proteomes" id="UP000257109"/>
    </source>
</evidence>
<name>A0A371FTA2_MUCPR</name>
<protein>
    <recommendedName>
        <fullName evidence="3">Reverse transcriptase Ty1/copia-type domain-containing protein</fullName>
    </recommendedName>
</protein>
<dbReference type="OrthoDB" id="1436818at2759"/>
<dbReference type="AlphaFoldDB" id="A0A371FTA2"/>
<proteinExistence type="predicted"/>
<evidence type="ECO:0008006" key="3">
    <source>
        <dbReference type="Google" id="ProtNLM"/>
    </source>
</evidence>
<dbReference type="Proteomes" id="UP000257109">
    <property type="component" value="Unassembled WGS sequence"/>
</dbReference>
<gene>
    <name evidence="1" type="ORF">CR513_37959</name>
</gene>
<dbReference type="EMBL" id="QJKJ01007948">
    <property type="protein sequence ID" value="RDX81380.1"/>
    <property type="molecule type" value="Genomic_DNA"/>
</dbReference>
<reference evidence="1" key="1">
    <citation type="submission" date="2018-05" db="EMBL/GenBank/DDBJ databases">
        <title>Draft genome of Mucuna pruriens seed.</title>
        <authorList>
            <person name="Nnadi N.E."/>
            <person name="Vos R."/>
            <person name="Hasami M.H."/>
            <person name="Devisetty U.K."/>
            <person name="Aguiy J.C."/>
        </authorList>
    </citation>
    <scope>NUCLEOTIDE SEQUENCE [LARGE SCALE GENOMIC DNA]</scope>
    <source>
        <strain evidence="1">JCA_2017</strain>
    </source>
</reference>
<evidence type="ECO:0000313" key="1">
    <source>
        <dbReference type="EMBL" id="RDX81380.1"/>
    </source>
</evidence>
<comment type="caution">
    <text evidence="1">The sequence shown here is derived from an EMBL/GenBank/DDBJ whole genome shotgun (WGS) entry which is preliminary data.</text>
</comment>
<keyword evidence="2" id="KW-1185">Reference proteome</keyword>
<accession>A0A371FTA2</accession>
<organism evidence="1 2">
    <name type="scientific">Mucuna pruriens</name>
    <name type="common">Velvet bean</name>
    <name type="synonym">Dolichos pruriens</name>
    <dbReference type="NCBI Taxonomy" id="157652"/>
    <lineage>
        <taxon>Eukaryota</taxon>
        <taxon>Viridiplantae</taxon>
        <taxon>Streptophyta</taxon>
        <taxon>Embryophyta</taxon>
        <taxon>Tracheophyta</taxon>
        <taxon>Spermatophyta</taxon>
        <taxon>Magnoliopsida</taxon>
        <taxon>eudicotyledons</taxon>
        <taxon>Gunneridae</taxon>
        <taxon>Pentapetalae</taxon>
        <taxon>rosids</taxon>
        <taxon>fabids</taxon>
        <taxon>Fabales</taxon>
        <taxon>Fabaceae</taxon>
        <taxon>Papilionoideae</taxon>
        <taxon>50 kb inversion clade</taxon>
        <taxon>NPAAA clade</taxon>
        <taxon>indigoferoid/millettioid clade</taxon>
        <taxon>Phaseoleae</taxon>
        <taxon>Mucuna</taxon>
    </lineage>
</organism>
<feature type="non-terminal residue" evidence="1">
    <location>
        <position position="1"/>
    </location>
</feature>